<dbReference type="InterPro" id="IPR011009">
    <property type="entry name" value="Kinase-like_dom_sf"/>
</dbReference>
<feature type="domain" description="Aminoglycoside phosphotransferase" evidence="1">
    <location>
        <begin position="286"/>
        <end position="450"/>
    </location>
</feature>
<evidence type="ECO:0000313" key="3">
    <source>
        <dbReference type="Proteomes" id="UP001193680"/>
    </source>
</evidence>
<reference evidence="2 3" key="1">
    <citation type="submission" date="2020-06" db="EMBL/GenBank/DDBJ databases">
        <authorList>
            <person name="Scott K."/>
        </authorList>
    </citation>
    <scope>NUCLEOTIDE SEQUENCE [LARGE SCALE GENOMIC DNA]</scope>
    <source>
        <strain evidence="2 3">HH1</strain>
    </source>
</reference>
<dbReference type="SUPFAM" id="SSF56112">
    <property type="entry name" value="Protein kinase-like (PK-like)"/>
    <property type="match status" value="1"/>
</dbReference>
<sequence>MKILPPLYEALRFLILDIQKQLQTIQDGLEREDPTLFDKSLERIDYIENAHINLLNRAGATYCADSCRNERLNIQCYEHISTSLKALSSRLQELTYQLKQMKSLKLIQKKPVYQAFDSLNKGLSLISAAIESESLGLAIDICRLQVRIDKTCDQQLDKYKKSLKTGQQTEALLQASFILKDVSIMGQALLRVGEGIISANVGQFIQIDRYQALEASLSELDHQLSQNDLKIHSMGETKSGCTISGVGTASEAEHSILAIFKEGKKRKLQEEKAGIESWHQKFPGIAPEVYSYQKQGDKASLLFEYLTGQTFDKLLLEKDNKHLKKGLNTLFNTLLDIWQTTRIKEPRSADFMRQLNKRLGSIYDVHPNFNLKGLQIGNVKQPSLEKLVEEAEKIERDLQVPNAVYIHGDFNTDNIIYDALTDQISFIDLHRSEYMDYVQDLSVLIVSFYRLTYFDPDTRKRIARSMEAIYDFGHDYAEQIRDRDYEIRMALGLARSFLTSTRFVLDQEHAKSMHHKGRFLIEQLIQLDKTQRKNYMIPKEIFHD</sequence>
<gene>
    <name evidence="2" type="ORF">H8792_005815</name>
</gene>
<dbReference type="Gene3D" id="3.90.1200.10">
    <property type="match status" value="1"/>
</dbReference>
<protein>
    <submittedName>
        <fullName evidence="2">Phosphotransferase</fullName>
    </submittedName>
</protein>
<reference evidence="2 3" key="2">
    <citation type="submission" date="2020-11" db="EMBL/GenBank/DDBJ databases">
        <title>Sulfur oxidizing isolate from Hospital Hole Sinkhole.</title>
        <authorList>
            <person name="Scott K.M."/>
        </authorList>
    </citation>
    <scope>NUCLEOTIDE SEQUENCE [LARGE SCALE GENOMIC DNA]</scope>
    <source>
        <strain evidence="2 3">HH1</strain>
    </source>
</reference>
<dbReference type="Proteomes" id="UP001193680">
    <property type="component" value="Unassembled WGS sequence"/>
</dbReference>
<proteinExistence type="predicted"/>
<dbReference type="RefSeq" id="WP_185977994.1">
    <property type="nucleotide sequence ID" value="NZ_JACBGI020000007.1"/>
</dbReference>
<dbReference type="InterPro" id="IPR038078">
    <property type="entry name" value="PhoU-like_sf"/>
</dbReference>
<dbReference type="Pfam" id="PF01636">
    <property type="entry name" value="APH"/>
    <property type="match status" value="1"/>
</dbReference>
<accession>A0ABS0BXX0</accession>
<comment type="caution">
    <text evidence="2">The sequence shown here is derived from an EMBL/GenBank/DDBJ whole genome shotgun (WGS) entry which is preliminary data.</text>
</comment>
<dbReference type="InterPro" id="IPR002575">
    <property type="entry name" value="Aminoglycoside_PTrfase"/>
</dbReference>
<name>A0ABS0BXX0_9GAMM</name>
<dbReference type="EMBL" id="JACBGI020000007">
    <property type="protein sequence ID" value="MBF6057854.1"/>
    <property type="molecule type" value="Genomic_DNA"/>
</dbReference>
<dbReference type="Gene3D" id="1.20.58.220">
    <property type="entry name" value="Phosphate transport system protein phou homolog 2, domain 2"/>
    <property type="match status" value="1"/>
</dbReference>
<keyword evidence="3" id="KW-1185">Reference proteome</keyword>
<organism evidence="2 3">
    <name type="scientific">Thiomicrorhabdus heinhorstiae</name>
    <dbReference type="NCBI Taxonomy" id="2748010"/>
    <lineage>
        <taxon>Bacteria</taxon>
        <taxon>Pseudomonadati</taxon>
        <taxon>Pseudomonadota</taxon>
        <taxon>Gammaproteobacteria</taxon>
        <taxon>Thiotrichales</taxon>
        <taxon>Piscirickettsiaceae</taxon>
        <taxon>Thiomicrorhabdus</taxon>
    </lineage>
</organism>
<evidence type="ECO:0000259" key="1">
    <source>
        <dbReference type="Pfam" id="PF01636"/>
    </source>
</evidence>
<evidence type="ECO:0000313" key="2">
    <source>
        <dbReference type="EMBL" id="MBF6057854.1"/>
    </source>
</evidence>